<feature type="binding site" evidence="9">
    <location>
        <position position="248"/>
    </location>
    <ligand>
        <name>K(+)</name>
        <dbReference type="ChEBI" id="CHEBI:29103"/>
    </ligand>
</feature>
<dbReference type="Gene3D" id="3.40.1190.20">
    <property type="match status" value="1"/>
</dbReference>
<comment type="cofactor">
    <cofactor evidence="9">
        <name>Mg(2+)</name>
        <dbReference type="ChEBI" id="CHEBI:18420"/>
    </cofactor>
    <text evidence="9">Requires a divalent cation, most likely magnesium in vivo, as an electrophilic catalyst to aid phosphoryl group transfer. It is the chelate of the metal and the nucleotide that is the actual substrate.</text>
</comment>
<evidence type="ECO:0000256" key="5">
    <source>
        <dbReference type="ARBA" id="ARBA00022840"/>
    </source>
</evidence>
<dbReference type="InterPro" id="IPR002139">
    <property type="entry name" value="Ribo/fructo_kinase"/>
</dbReference>
<dbReference type="HAMAP" id="MF_01987">
    <property type="entry name" value="Ribokinase"/>
    <property type="match status" value="1"/>
</dbReference>
<evidence type="ECO:0000256" key="9">
    <source>
        <dbReference type="HAMAP-Rule" id="MF_01987"/>
    </source>
</evidence>
<comment type="catalytic activity">
    <reaction evidence="9">
        <text>D-ribose + ATP = D-ribose 5-phosphate + ADP + H(+)</text>
        <dbReference type="Rhea" id="RHEA:13697"/>
        <dbReference type="ChEBI" id="CHEBI:15378"/>
        <dbReference type="ChEBI" id="CHEBI:30616"/>
        <dbReference type="ChEBI" id="CHEBI:47013"/>
        <dbReference type="ChEBI" id="CHEBI:78346"/>
        <dbReference type="ChEBI" id="CHEBI:456216"/>
        <dbReference type="EC" id="2.7.1.15"/>
    </reaction>
</comment>
<sequence>MGTVVVVGSINADLGIQVDRFPGPGETLNARGGTFSPGGKGANQALAAALHGAQVTMLGAVGDDAAAQEALGLLREAGVDLDQLAVQQGPTGIAVVCVDASGENQILVVPGANAAMGATAVEERADLVRSADVVVLQGEIPRDGIEAAARLAEGRVVLNLAPVVEVDPEVLRLADPLVVNEHEARLVHAQLQNSKDQGPEDEQELVRALSDQGCRSVVMTLGARGALVCRGQEVSSVESRRVEVVDTTGAGDAFVGVLAARLAEGNDLVEASRQAALVAADVVQRPGAQASYRPAWPSA</sequence>
<evidence type="ECO:0000256" key="6">
    <source>
        <dbReference type="ARBA" id="ARBA00022842"/>
    </source>
</evidence>
<comment type="activity regulation">
    <text evidence="9">Activated by a monovalent cation that binds near, but not in, the active site. The most likely occupant of the site in vivo is potassium. Ion binding induces a conformational change that may alter substrate affinity.</text>
</comment>
<dbReference type="InterPro" id="IPR011611">
    <property type="entry name" value="PfkB_dom"/>
</dbReference>
<feature type="binding site" evidence="9">
    <location>
        <position position="139"/>
    </location>
    <ligand>
        <name>substrate</name>
    </ligand>
</feature>
<evidence type="ECO:0000256" key="3">
    <source>
        <dbReference type="ARBA" id="ARBA00022741"/>
    </source>
</evidence>
<dbReference type="PANTHER" id="PTHR10584">
    <property type="entry name" value="SUGAR KINASE"/>
    <property type="match status" value="1"/>
</dbReference>
<feature type="binding site" evidence="9">
    <location>
        <position position="246"/>
    </location>
    <ligand>
        <name>K(+)</name>
        <dbReference type="ChEBI" id="CHEBI:29103"/>
    </ligand>
</feature>
<keyword evidence="8 9" id="KW-0119">Carbohydrate metabolism</keyword>
<feature type="domain" description="Carbohydrate kinase PfkB" evidence="10">
    <location>
        <begin position="3"/>
        <end position="291"/>
    </location>
</feature>
<keyword evidence="9" id="KW-0963">Cytoplasm</keyword>
<evidence type="ECO:0000313" key="11">
    <source>
        <dbReference type="EMBL" id="MFD1889960.1"/>
    </source>
</evidence>
<evidence type="ECO:0000256" key="1">
    <source>
        <dbReference type="ARBA" id="ARBA00022679"/>
    </source>
</evidence>
<dbReference type="PRINTS" id="PR00990">
    <property type="entry name" value="RIBOKINASE"/>
</dbReference>
<feature type="binding site" evidence="9">
    <location>
        <position position="291"/>
    </location>
    <ligand>
        <name>K(+)</name>
        <dbReference type="ChEBI" id="CHEBI:29103"/>
    </ligand>
</feature>
<feature type="binding site" evidence="9">
    <location>
        <begin position="220"/>
        <end position="225"/>
    </location>
    <ligand>
        <name>ATP</name>
        <dbReference type="ChEBI" id="CHEBI:30616"/>
    </ligand>
</feature>
<keyword evidence="6 9" id="KW-0460">Magnesium</keyword>
<comment type="caution">
    <text evidence="11">The sequence shown here is derived from an EMBL/GenBank/DDBJ whole genome shotgun (WGS) entry which is preliminary data.</text>
</comment>
<feature type="binding site" evidence="9">
    <location>
        <begin position="11"/>
        <end position="13"/>
    </location>
    <ligand>
        <name>substrate</name>
    </ligand>
</feature>
<feature type="binding site" evidence="9">
    <location>
        <position position="282"/>
    </location>
    <ligand>
        <name>K(+)</name>
        <dbReference type="ChEBI" id="CHEBI:29103"/>
    </ligand>
</feature>
<dbReference type="Proteomes" id="UP001597326">
    <property type="component" value="Unassembled WGS sequence"/>
</dbReference>
<gene>
    <name evidence="9" type="primary">rbsK</name>
    <name evidence="11" type="ORF">ACFSCS_07120</name>
</gene>
<evidence type="ECO:0000256" key="4">
    <source>
        <dbReference type="ARBA" id="ARBA00022777"/>
    </source>
</evidence>
<feature type="binding site" evidence="9">
    <location>
        <position position="252"/>
    </location>
    <ligand>
        <name>substrate</name>
    </ligand>
</feature>
<keyword evidence="5 9" id="KW-0067">ATP-binding</keyword>
<dbReference type="EC" id="2.7.1.15" evidence="9"/>
<dbReference type="SUPFAM" id="SSF53613">
    <property type="entry name" value="Ribokinase-like"/>
    <property type="match status" value="1"/>
</dbReference>
<dbReference type="EMBL" id="JBHUFZ010000016">
    <property type="protein sequence ID" value="MFD1889960.1"/>
    <property type="molecule type" value="Genomic_DNA"/>
</dbReference>
<comment type="subcellular location">
    <subcellularLocation>
        <location evidence="9">Cytoplasm</location>
    </subcellularLocation>
</comment>
<dbReference type="RefSeq" id="WP_343872896.1">
    <property type="nucleotide sequence ID" value="NZ_BAAAIX010000013.1"/>
</dbReference>
<evidence type="ECO:0000313" key="12">
    <source>
        <dbReference type="Proteomes" id="UP001597326"/>
    </source>
</evidence>
<dbReference type="CDD" id="cd01174">
    <property type="entry name" value="ribokinase"/>
    <property type="match status" value="1"/>
</dbReference>
<dbReference type="InterPro" id="IPR011877">
    <property type="entry name" value="Ribokinase"/>
</dbReference>
<dbReference type="Pfam" id="PF00294">
    <property type="entry name" value="PfkB"/>
    <property type="match status" value="1"/>
</dbReference>
<keyword evidence="12" id="KW-1185">Reference proteome</keyword>
<comment type="similarity">
    <text evidence="9">Belongs to the carbohydrate kinase PfkB family. Ribokinase subfamily.</text>
</comment>
<reference evidence="12" key="1">
    <citation type="journal article" date="2019" name="Int. J. Syst. Evol. Microbiol.">
        <title>The Global Catalogue of Microorganisms (GCM) 10K type strain sequencing project: providing services to taxonomists for standard genome sequencing and annotation.</title>
        <authorList>
            <consortium name="The Broad Institute Genomics Platform"/>
            <consortium name="The Broad Institute Genome Sequencing Center for Infectious Disease"/>
            <person name="Wu L."/>
            <person name="Ma J."/>
        </authorList>
    </citation>
    <scope>NUCLEOTIDE SEQUENCE [LARGE SCALE GENOMIC DNA]</scope>
    <source>
        <strain evidence="12">CAIM 431</strain>
    </source>
</reference>
<dbReference type="PANTHER" id="PTHR10584:SF166">
    <property type="entry name" value="RIBOKINASE"/>
    <property type="match status" value="1"/>
</dbReference>
<keyword evidence="4 9" id="KW-0418">Kinase</keyword>
<dbReference type="GO" id="GO:0004747">
    <property type="term" value="F:ribokinase activity"/>
    <property type="evidence" value="ECO:0007669"/>
    <property type="project" value="UniProtKB-EC"/>
</dbReference>
<keyword evidence="3 9" id="KW-0547">Nucleotide-binding</keyword>
<evidence type="ECO:0000256" key="7">
    <source>
        <dbReference type="ARBA" id="ARBA00022958"/>
    </source>
</evidence>
<keyword evidence="1 9" id="KW-0808">Transferase</keyword>
<keyword evidence="7 9" id="KW-0630">Potassium</keyword>
<name>A0ABW4RUN1_9ACTN</name>
<proteinExistence type="inferred from homology"/>
<evidence type="ECO:0000256" key="8">
    <source>
        <dbReference type="ARBA" id="ARBA00023277"/>
    </source>
</evidence>
<feature type="binding site" evidence="9">
    <location>
        <position position="285"/>
    </location>
    <ligand>
        <name>K(+)</name>
        <dbReference type="ChEBI" id="CHEBI:29103"/>
    </ligand>
</feature>
<evidence type="ECO:0000256" key="2">
    <source>
        <dbReference type="ARBA" id="ARBA00022723"/>
    </source>
</evidence>
<feature type="active site" description="Proton acceptor" evidence="9">
    <location>
        <position position="252"/>
    </location>
</feature>
<feature type="binding site" evidence="9">
    <location>
        <begin position="251"/>
        <end position="252"/>
    </location>
    <ligand>
        <name>ATP</name>
        <dbReference type="ChEBI" id="CHEBI:30616"/>
    </ligand>
</feature>
<comment type="pathway">
    <text evidence="9">Carbohydrate metabolism; D-ribose degradation; D-ribose 5-phosphate from beta-D-ribopyranose: step 2/2.</text>
</comment>
<feature type="binding site" evidence="9">
    <location>
        <position position="287"/>
    </location>
    <ligand>
        <name>K(+)</name>
        <dbReference type="ChEBI" id="CHEBI:29103"/>
    </ligand>
</feature>
<organism evidence="11 12">
    <name type="scientific">Luteococcus peritonei</name>
    <dbReference type="NCBI Taxonomy" id="88874"/>
    <lineage>
        <taxon>Bacteria</taxon>
        <taxon>Bacillati</taxon>
        <taxon>Actinomycetota</taxon>
        <taxon>Actinomycetes</taxon>
        <taxon>Propionibacteriales</taxon>
        <taxon>Propionibacteriaceae</taxon>
        <taxon>Luteococcus</taxon>
    </lineage>
</organism>
<protein>
    <recommendedName>
        <fullName evidence="9">Ribokinase</fullName>
        <shortName evidence="9">RK</shortName>
        <ecNumber evidence="9">2.7.1.15</ecNumber>
    </recommendedName>
</protein>
<feature type="binding site" evidence="9">
    <location>
        <position position="180"/>
    </location>
    <ligand>
        <name>ATP</name>
        <dbReference type="ChEBI" id="CHEBI:30616"/>
    </ligand>
</feature>
<comment type="function">
    <text evidence="9">Catalyzes the phosphorylation of ribose at O-5 in a reaction requiring ATP and magnesium. The resulting D-ribose-5-phosphate can then be used either for sythesis of nucleotides, histidine, and tryptophan, or as a component of the pentose phosphate pathway.</text>
</comment>
<keyword evidence="2 9" id="KW-0479">Metal-binding</keyword>
<evidence type="ECO:0000259" key="10">
    <source>
        <dbReference type="Pfam" id="PF00294"/>
    </source>
</evidence>
<comment type="caution">
    <text evidence="9">Lacks conserved residue(s) required for the propagation of feature annotation.</text>
</comment>
<feature type="binding site" evidence="9">
    <location>
        <begin position="39"/>
        <end position="43"/>
    </location>
    <ligand>
        <name>substrate</name>
    </ligand>
</feature>
<comment type="subunit">
    <text evidence="9">Homodimer.</text>
</comment>
<accession>A0ABW4RUN1</accession>
<dbReference type="InterPro" id="IPR029056">
    <property type="entry name" value="Ribokinase-like"/>
</dbReference>